<dbReference type="Proteomes" id="UP000263012">
    <property type="component" value="Chromosome"/>
</dbReference>
<accession>A0A343TL84</accession>
<gene>
    <name evidence="2" type="ORF">AArcSl_2232</name>
</gene>
<dbReference type="InterPro" id="IPR002934">
    <property type="entry name" value="Polymerase_NTP_transf_dom"/>
</dbReference>
<dbReference type="OrthoDB" id="9287at2157"/>
<dbReference type="GO" id="GO:0016779">
    <property type="term" value="F:nucleotidyltransferase activity"/>
    <property type="evidence" value="ECO:0007669"/>
    <property type="project" value="InterPro"/>
</dbReference>
<protein>
    <submittedName>
        <fullName evidence="2">DNA polymerase beta domain protein region</fullName>
    </submittedName>
</protein>
<proteinExistence type="predicted"/>
<dbReference type="AlphaFoldDB" id="A0A343TL84"/>
<dbReference type="PANTHER" id="PTHR33933">
    <property type="entry name" value="NUCLEOTIDYLTRANSFERASE"/>
    <property type="match status" value="1"/>
</dbReference>
<name>A0A343TL84_9EURY</name>
<sequence>MNSETVRLNPPCDGTHICIPVPVGDRDAFAHNAIPDLLQILTDNPGETFTNRELRRLTGKGMGNVNAAVVSLEELGVVTVDRDGRANAVQINASKLVRGDDRVTSIPQSEYHAPVRAIRDQVLERIGDDAGVVVFGSVARGDADRASDIDVFVIVPGDRMEAQRRAHGIEDEIASERFAGDRYEPHIVVETRESAARHDRIRDVFTEGITIHDTAALQAVKSEVFENGA</sequence>
<dbReference type="Pfam" id="PF01909">
    <property type="entry name" value="NTP_transf_2"/>
    <property type="match status" value="1"/>
</dbReference>
<dbReference type="EMBL" id="CP025066">
    <property type="protein sequence ID" value="AUX09856.1"/>
    <property type="molecule type" value="Genomic_DNA"/>
</dbReference>
<dbReference type="SUPFAM" id="SSF81301">
    <property type="entry name" value="Nucleotidyltransferase"/>
    <property type="match status" value="1"/>
</dbReference>
<dbReference type="CDD" id="cd05403">
    <property type="entry name" value="NT_KNTase_like"/>
    <property type="match status" value="1"/>
</dbReference>
<evidence type="ECO:0000259" key="1">
    <source>
        <dbReference type="Pfam" id="PF01909"/>
    </source>
</evidence>
<evidence type="ECO:0000313" key="3">
    <source>
        <dbReference type="Proteomes" id="UP000263012"/>
    </source>
</evidence>
<evidence type="ECO:0000313" key="2">
    <source>
        <dbReference type="EMBL" id="AUX09856.1"/>
    </source>
</evidence>
<feature type="domain" description="Polymerase nucleotidyl transferase" evidence="1">
    <location>
        <begin position="116"/>
        <end position="175"/>
    </location>
</feature>
<dbReference type="InterPro" id="IPR043519">
    <property type="entry name" value="NT_sf"/>
</dbReference>
<dbReference type="InterPro" id="IPR052548">
    <property type="entry name" value="Type_VII_TA_antitoxin"/>
</dbReference>
<reference evidence="3" key="1">
    <citation type="submission" date="2017-11" db="EMBL/GenBank/DDBJ databases">
        <title>Phenotypic and genomic properties of facultatively anaerobic sulfur-reducing natronoarchaea from hypersaline soda lakes.</title>
        <authorList>
            <person name="Sorokin D.Y."/>
            <person name="Kublanov I.V."/>
            <person name="Roman P."/>
            <person name="Sinninghe Damste J.S."/>
            <person name="Golyshin P.N."/>
            <person name="Rojo D."/>
            <person name="Ciordia S."/>
            <person name="Mena M.D.C."/>
            <person name="Ferrer M."/>
            <person name="Messina E."/>
            <person name="Smedile F."/>
            <person name="La Spada G."/>
            <person name="La Cono V."/>
            <person name="Yakimov M.M."/>
        </authorList>
    </citation>
    <scope>NUCLEOTIDE SEQUENCE [LARGE SCALE GENOMIC DNA]</scope>
    <source>
        <strain evidence="3">AArc-Sl</strain>
    </source>
</reference>
<organism evidence="2 3">
    <name type="scientific">Halalkaliarchaeum desulfuricum</name>
    <dbReference type="NCBI Taxonomy" id="2055893"/>
    <lineage>
        <taxon>Archaea</taxon>
        <taxon>Methanobacteriati</taxon>
        <taxon>Methanobacteriota</taxon>
        <taxon>Stenosarchaea group</taxon>
        <taxon>Halobacteria</taxon>
        <taxon>Halobacteriales</taxon>
        <taxon>Haloferacaceae</taxon>
        <taxon>Halalkaliarchaeum</taxon>
    </lineage>
</organism>
<dbReference type="PANTHER" id="PTHR33933:SF1">
    <property type="entry name" value="PROTEIN ADENYLYLTRANSFERASE MNTA-RELATED"/>
    <property type="match status" value="1"/>
</dbReference>
<keyword evidence="3" id="KW-1185">Reference proteome</keyword>
<dbReference type="Gene3D" id="3.30.460.10">
    <property type="entry name" value="Beta Polymerase, domain 2"/>
    <property type="match status" value="1"/>
</dbReference>
<dbReference type="KEGG" id="hdf:AArcSl_2232"/>